<dbReference type="Proteomes" id="UP000830768">
    <property type="component" value="Chromosome 12"/>
</dbReference>
<evidence type="ECO:0000313" key="2">
    <source>
        <dbReference type="Proteomes" id="UP000830768"/>
    </source>
</evidence>
<dbReference type="EMBL" id="CP090040">
    <property type="protein sequence ID" value="UPL02779.1"/>
    <property type="molecule type" value="Genomic_DNA"/>
</dbReference>
<evidence type="ECO:0000313" key="1">
    <source>
        <dbReference type="EMBL" id="UPL02779.1"/>
    </source>
</evidence>
<proteinExistence type="predicted"/>
<sequence>MKRTGDGASPADDELKQRRERGRNAQRAFRQRQITTINELRDRNHAMQSAIASLARVASRIEDSELDDAIRNAWQAAGLDGPERGDVYGDNQPTDERSVAQPGGAMLQENLGISGKAQSPQLTPIEPSPSSPSRGLGHHPTVLPRPYGGHSTQHQDSAANELQHSYQTGQMSPRLGYGLWLERPVIRLSNPPVDIIPYLSTNVTLSSVVFWSGLLWGFKVLQAALGGNDAAAATAHRVFGEIVPMKPDRSVLDGIHARLTFRNLGYVPSDHPGYDPEGGTRMQSIMARTCEANGTPIETFLRPDRLEGLLRERLGEGYQVIEQALQGFGSSANLSRAQRLIDRMIRSSVCLGDGPRWRLDWMVTLLDSWANE</sequence>
<organism evidence="1 2">
    <name type="scientific">Fusarium solani subsp. cucurbitae</name>
    <name type="common">Neocosmosporum cucurbitae</name>
    <dbReference type="NCBI Taxonomy" id="2747967"/>
    <lineage>
        <taxon>Eukaryota</taxon>
        <taxon>Fungi</taxon>
        <taxon>Dikarya</taxon>
        <taxon>Ascomycota</taxon>
        <taxon>Pezizomycotina</taxon>
        <taxon>Sordariomycetes</taxon>
        <taxon>Hypocreomycetidae</taxon>
        <taxon>Hypocreales</taxon>
        <taxon>Nectriaceae</taxon>
        <taxon>Fusarium</taxon>
        <taxon>Fusarium solani species complex</taxon>
    </lineage>
</organism>
<reference evidence="1" key="1">
    <citation type="submission" date="2021-11" db="EMBL/GenBank/DDBJ databases">
        <title>Fusarium solani-melongenae Genome sequencing and assembly.</title>
        <authorList>
            <person name="Xie S."/>
            <person name="Huang L."/>
            <person name="Zhang X."/>
        </authorList>
    </citation>
    <scope>NUCLEOTIDE SEQUENCE</scope>
    <source>
        <strain evidence="1">CRI 24-3</strain>
    </source>
</reference>
<protein>
    <submittedName>
        <fullName evidence="1">Uncharacterized protein</fullName>
    </submittedName>
</protein>
<accession>A0ACD3ZNX7</accession>
<keyword evidence="2" id="KW-1185">Reference proteome</keyword>
<name>A0ACD3ZNX7_FUSSC</name>
<gene>
    <name evidence="1" type="ORF">LCI18_013713</name>
</gene>